<dbReference type="EMBL" id="CACRXK020009776">
    <property type="protein sequence ID" value="CAB4017941.1"/>
    <property type="molecule type" value="Genomic_DNA"/>
</dbReference>
<dbReference type="Proteomes" id="UP001152795">
    <property type="component" value="Unassembled WGS sequence"/>
</dbReference>
<dbReference type="OrthoDB" id="301415at2759"/>
<sequence length="259" mass="29404">MEKLQAKYERKTTHERQKKEKCVLNSGELVVQRLSSSVSGKAQKYSTVGSREFVSFPYEEMTINNIKSACEKHFSSVTQSGLVCDVVAGDQGPSCRTLEQLPNTKVIHVRFIESIDTELETMQDMSGSQPKRIKKPTKFVWWFTVERRLCRGTEKAVPEKSFDFRNAESMSWSKQSDRVEFSVSKKPFASGGFRDAYKATSVHQKFASKTWVIKKYLPQTFKTINDMGETAESHTKKVVQMHHLAASMAANLSVAVKKI</sequence>
<reference evidence="1" key="1">
    <citation type="submission" date="2020-04" db="EMBL/GenBank/DDBJ databases">
        <authorList>
            <person name="Alioto T."/>
            <person name="Alioto T."/>
            <person name="Gomez Garrido J."/>
        </authorList>
    </citation>
    <scope>NUCLEOTIDE SEQUENCE</scope>
    <source>
        <strain evidence="1">A484AB</strain>
    </source>
</reference>
<accession>A0A7D9EWK9</accession>
<dbReference type="Gene3D" id="3.30.200.20">
    <property type="entry name" value="Phosphorylase Kinase, domain 1"/>
    <property type="match status" value="1"/>
</dbReference>
<comment type="caution">
    <text evidence="1">The sequence shown here is derived from an EMBL/GenBank/DDBJ whole genome shotgun (WGS) entry which is preliminary data.</text>
</comment>
<proteinExistence type="predicted"/>
<dbReference type="AlphaFoldDB" id="A0A7D9EWK9"/>
<evidence type="ECO:0000313" key="1">
    <source>
        <dbReference type="EMBL" id="CAB4017941.1"/>
    </source>
</evidence>
<organism evidence="1 2">
    <name type="scientific">Paramuricea clavata</name>
    <name type="common">Red gorgonian</name>
    <name type="synonym">Violescent sea-whip</name>
    <dbReference type="NCBI Taxonomy" id="317549"/>
    <lineage>
        <taxon>Eukaryota</taxon>
        <taxon>Metazoa</taxon>
        <taxon>Cnidaria</taxon>
        <taxon>Anthozoa</taxon>
        <taxon>Octocorallia</taxon>
        <taxon>Malacalcyonacea</taxon>
        <taxon>Plexauridae</taxon>
        <taxon>Paramuricea</taxon>
    </lineage>
</organism>
<evidence type="ECO:0000313" key="2">
    <source>
        <dbReference type="Proteomes" id="UP001152795"/>
    </source>
</evidence>
<protein>
    <submittedName>
        <fullName evidence="1">Uncharacterized protein</fullName>
    </submittedName>
</protein>
<gene>
    <name evidence="1" type="ORF">PACLA_8A012030</name>
</gene>
<name>A0A7D9EWK9_PARCT</name>
<keyword evidence="2" id="KW-1185">Reference proteome</keyword>